<feature type="transmembrane region" description="Helical" evidence="1">
    <location>
        <begin position="153"/>
        <end position="175"/>
    </location>
</feature>
<evidence type="ECO:0000313" key="3">
    <source>
        <dbReference type="Proteomes" id="UP000716291"/>
    </source>
</evidence>
<dbReference type="OrthoDB" id="431202at2759"/>
<protein>
    <recommendedName>
        <fullName evidence="4">Vacuolar membrane protein</fullName>
    </recommendedName>
</protein>
<sequence length="264" mass="30286">MTLEYRTPSPDPQAGCKLMDTFGITVQLCLAATAFSSLIYKRQKEKPQRPLRIWSFDVTKQLVGGIIVHSLNVLAAIFFGVTPDEGLGWTGFQSGIYGESPFKEQFKKWSKQLSVYIISLMLMKVIVIVLFHLCPWISDVGDWVLRWTLGNYRLQVVFVMFIFPLIMNTIQFWIIDTIVKHKSDKASFTAIQLNADEEYAQVLLRLHEESEDEYQPIITQSQDLMPKHSTNNSSSSLISVHTEFQPVLSSSMHINEYELESKIR</sequence>
<evidence type="ECO:0000313" key="2">
    <source>
        <dbReference type="EMBL" id="KAG1303881.1"/>
    </source>
</evidence>
<dbReference type="Proteomes" id="UP000716291">
    <property type="component" value="Unassembled WGS sequence"/>
</dbReference>
<organism evidence="2 3">
    <name type="scientific">Rhizopus oryzae</name>
    <name type="common">Mucormycosis agent</name>
    <name type="synonym">Rhizopus arrhizus var. delemar</name>
    <dbReference type="NCBI Taxonomy" id="64495"/>
    <lineage>
        <taxon>Eukaryota</taxon>
        <taxon>Fungi</taxon>
        <taxon>Fungi incertae sedis</taxon>
        <taxon>Mucoromycota</taxon>
        <taxon>Mucoromycotina</taxon>
        <taxon>Mucoromycetes</taxon>
        <taxon>Mucorales</taxon>
        <taxon>Mucorineae</taxon>
        <taxon>Rhizopodaceae</taxon>
        <taxon>Rhizopus</taxon>
    </lineage>
</organism>
<dbReference type="PANTHER" id="PTHR31735">
    <property type="entry name" value="VACUOLAR MEMBRANE PROTEIN YPL162C"/>
    <property type="match status" value="1"/>
</dbReference>
<keyword evidence="1" id="KW-1133">Transmembrane helix</keyword>
<dbReference type="EMBL" id="JAANQT010001817">
    <property type="protein sequence ID" value="KAG1303881.1"/>
    <property type="molecule type" value="Genomic_DNA"/>
</dbReference>
<feature type="transmembrane region" description="Helical" evidence="1">
    <location>
        <begin position="22"/>
        <end position="40"/>
    </location>
</feature>
<comment type="caution">
    <text evidence="2">The sequence shown here is derived from an EMBL/GenBank/DDBJ whole genome shotgun (WGS) entry which is preliminary data.</text>
</comment>
<dbReference type="PANTHER" id="PTHR31735:SF1">
    <property type="entry name" value="VACUOLAR MEMBRANE PROTEIN YPL162C"/>
    <property type="match status" value="1"/>
</dbReference>
<proteinExistence type="predicted"/>
<dbReference type="Pfam" id="PF12400">
    <property type="entry name" value="STIMATE"/>
    <property type="match status" value="1"/>
</dbReference>
<keyword evidence="1" id="KW-0472">Membrane</keyword>
<gene>
    <name evidence="2" type="ORF">G6F64_009683</name>
</gene>
<keyword evidence="1" id="KW-0812">Transmembrane</keyword>
<reference evidence="2" key="1">
    <citation type="journal article" date="2020" name="Microb. Genom.">
        <title>Genetic diversity of clinical and environmental Mucorales isolates obtained from an investigation of mucormycosis cases among solid organ transplant recipients.</title>
        <authorList>
            <person name="Nguyen M.H."/>
            <person name="Kaul D."/>
            <person name="Muto C."/>
            <person name="Cheng S.J."/>
            <person name="Richter R.A."/>
            <person name="Bruno V.M."/>
            <person name="Liu G."/>
            <person name="Beyhan S."/>
            <person name="Sundermann A.J."/>
            <person name="Mounaud S."/>
            <person name="Pasculle A.W."/>
            <person name="Nierman W.C."/>
            <person name="Driscoll E."/>
            <person name="Cumbie R."/>
            <person name="Clancy C.J."/>
            <person name="Dupont C.L."/>
        </authorList>
    </citation>
    <scope>NUCLEOTIDE SEQUENCE</scope>
    <source>
        <strain evidence="2">GL11</strain>
    </source>
</reference>
<name>A0A9P6X2G4_RHIOR</name>
<accession>A0A9P6X2G4</accession>
<dbReference type="AlphaFoldDB" id="A0A9P6X2G4"/>
<dbReference type="InterPro" id="IPR022127">
    <property type="entry name" value="STIMATE/YPL162C"/>
</dbReference>
<evidence type="ECO:0008006" key="4">
    <source>
        <dbReference type="Google" id="ProtNLM"/>
    </source>
</evidence>
<keyword evidence="3" id="KW-1185">Reference proteome</keyword>
<dbReference type="GO" id="GO:0016020">
    <property type="term" value="C:membrane"/>
    <property type="evidence" value="ECO:0007669"/>
    <property type="project" value="TreeGrafter"/>
</dbReference>
<feature type="transmembrane region" description="Helical" evidence="1">
    <location>
        <begin position="113"/>
        <end position="133"/>
    </location>
</feature>
<evidence type="ECO:0000256" key="1">
    <source>
        <dbReference type="SAM" id="Phobius"/>
    </source>
</evidence>